<dbReference type="SUPFAM" id="SSF54928">
    <property type="entry name" value="RNA-binding domain, RBD"/>
    <property type="match status" value="1"/>
</dbReference>
<evidence type="ECO:0000256" key="3">
    <source>
        <dbReference type="SAM" id="MobiDB-lite"/>
    </source>
</evidence>
<feature type="region of interest" description="Disordered" evidence="3">
    <location>
        <begin position="92"/>
        <end position="120"/>
    </location>
</feature>
<dbReference type="InterPro" id="IPR025715">
    <property type="entry name" value="FoP_C"/>
</dbReference>
<dbReference type="InterPro" id="IPR012677">
    <property type="entry name" value="Nucleotide-bd_a/b_plait_sf"/>
</dbReference>
<dbReference type="InterPro" id="IPR051229">
    <property type="entry name" value="ALYREF_mRNA_export"/>
</dbReference>
<proteinExistence type="predicted"/>
<comment type="caution">
    <text evidence="5">The sequence shown here is derived from an EMBL/GenBank/DDBJ whole genome shotgun (WGS) entry which is preliminary data.</text>
</comment>
<dbReference type="PANTHER" id="PTHR19965:SF82">
    <property type="entry name" value="THO COMPLEX SUBUNIT 4"/>
    <property type="match status" value="1"/>
</dbReference>
<protein>
    <submittedName>
        <fullName evidence="5">RNA binding domain-containing protein</fullName>
    </submittedName>
</protein>
<dbReference type="EMBL" id="SPUK01000005">
    <property type="protein sequence ID" value="TQV97336.1"/>
    <property type="molecule type" value="Genomic_DNA"/>
</dbReference>
<gene>
    <name evidence="5" type="ORF">IF1G_04576</name>
</gene>
<name>A0A545V6J1_9HYPO</name>
<dbReference type="InterPro" id="IPR035979">
    <property type="entry name" value="RBD_domain_sf"/>
</dbReference>
<feature type="domain" description="RRM" evidence="4">
    <location>
        <begin position="119"/>
        <end position="196"/>
    </location>
</feature>
<accession>A0A545V6J1</accession>
<feature type="compositionally biased region" description="Basic residues" evidence="3">
    <location>
        <begin position="248"/>
        <end position="261"/>
    </location>
</feature>
<dbReference type="CDD" id="cd12418">
    <property type="entry name" value="RRM_Aly_REF_like"/>
    <property type="match status" value="1"/>
</dbReference>
<dbReference type="SMART" id="SM01218">
    <property type="entry name" value="FoP_duplication"/>
    <property type="match status" value="1"/>
</dbReference>
<organism evidence="5 6">
    <name type="scientific">Cordyceps javanica</name>
    <dbReference type="NCBI Taxonomy" id="43265"/>
    <lineage>
        <taxon>Eukaryota</taxon>
        <taxon>Fungi</taxon>
        <taxon>Dikarya</taxon>
        <taxon>Ascomycota</taxon>
        <taxon>Pezizomycotina</taxon>
        <taxon>Sordariomycetes</taxon>
        <taxon>Hypocreomycetidae</taxon>
        <taxon>Hypocreales</taxon>
        <taxon>Cordycipitaceae</taxon>
        <taxon>Cordyceps</taxon>
    </lineage>
</organism>
<keyword evidence="6" id="KW-1185">Reference proteome</keyword>
<dbReference type="Gene3D" id="3.30.70.330">
    <property type="match status" value="1"/>
</dbReference>
<dbReference type="Proteomes" id="UP000315783">
    <property type="component" value="Unassembled WGS sequence"/>
</dbReference>
<dbReference type="OrthoDB" id="4870151at2759"/>
<evidence type="ECO:0000313" key="6">
    <source>
        <dbReference type="Proteomes" id="UP000315783"/>
    </source>
</evidence>
<dbReference type="InterPro" id="IPR000504">
    <property type="entry name" value="RRM_dom"/>
</dbReference>
<evidence type="ECO:0000259" key="4">
    <source>
        <dbReference type="PROSITE" id="PS50102"/>
    </source>
</evidence>
<dbReference type="SMART" id="SM00360">
    <property type="entry name" value="RRM"/>
    <property type="match status" value="1"/>
</dbReference>
<dbReference type="Pfam" id="PF00076">
    <property type="entry name" value="RRM_1"/>
    <property type="match status" value="1"/>
</dbReference>
<feature type="compositionally biased region" description="Basic and acidic residues" evidence="3">
    <location>
        <begin position="262"/>
        <end position="277"/>
    </location>
</feature>
<feature type="compositionally biased region" description="Basic and acidic residues" evidence="3">
    <location>
        <begin position="221"/>
        <end position="232"/>
    </location>
</feature>
<dbReference type="PANTHER" id="PTHR19965">
    <property type="entry name" value="RNA AND EXPORT FACTOR BINDING PROTEIN"/>
    <property type="match status" value="1"/>
</dbReference>
<reference evidence="5 6" key="1">
    <citation type="journal article" date="2019" name="Appl. Microbiol. Biotechnol.">
        <title>Genome sequence of Isaria javanica and comparative genome analysis insights into family S53 peptidase evolution in fungal entomopathogens.</title>
        <authorList>
            <person name="Lin R."/>
            <person name="Zhang X."/>
            <person name="Xin B."/>
            <person name="Zou M."/>
            <person name="Gao Y."/>
            <person name="Qin F."/>
            <person name="Hu Q."/>
            <person name="Xie B."/>
            <person name="Cheng X."/>
        </authorList>
    </citation>
    <scope>NUCLEOTIDE SEQUENCE [LARGE SCALE GENOMIC DNA]</scope>
    <source>
        <strain evidence="5 6">IJ1G</strain>
    </source>
</reference>
<keyword evidence="1 2" id="KW-0694">RNA-binding</keyword>
<sequence>MAPETTAAAETGVVTAVKDLAMASERLPHPPHRSLPLDCVSAPRATSAEPMPMHLEPLPSLDKAYSLTNSLANPSSCQTVVSRRAPNEWVHDRFEDDDRRRAPAPRRRREEPQGEAKGSKIKVDNLHYDLTEEDIGELFRRIGRVIRLQLKFDRAGRSEGIAYVTYEHKDDADEAIKQFDGANANGQPIRLTLLPSRNPFDTAVMPGRPLSERISAPGGRYTEDEAVRRGIDRYIPNGREGGRDRSRSPHGPRRRGGRRPGTRREGGENGRDGKEGGGRGGRGNPRPKKTQDELDADMDDYFTKNDGDAAGETASGAGTGAVAEGGASAPGPSDIDMIE</sequence>
<dbReference type="PROSITE" id="PS50102">
    <property type="entry name" value="RRM"/>
    <property type="match status" value="1"/>
</dbReference>
<feature type="compositionally biased region" description="Basic and acidic residues" evidence="3">
    <location>
        <begin position="92"/>
        <end position="101"/>
    </location>
</feature>
<evidence type="ECO:0000256" key="2">
    <source>
        <dbReference type="PROSITE-ProRule" id="PRU00176"/>
    </source>
</evidence>
<feature type="region of interest" description="Disordered" evidence="3">
    <location>
        <begin position="24"/>
        <end position="55"/>
    </location>
</feature>
<feature type="compositionally biased region" description="Low complexity" evidence="3">
    <location>
        <begin position="308"/>
        <end position="329"/>
    </location>
</feature>
<evidence type="ECO:0000313" key="5">
    <source>
        <dbReference type="EMBL" id="TQV97336.1"/>
    </source>
</evidence>
<feature type="region of interest" description="Disordered" evidence="3">
    <location>
        <begin position="202"/>
        <end position="339"/>
    </location>
</feature>
<dbReference type="STRING" id="43265.A0A545V6J1"/>
<dbReference type="GO" id="GO:0003729">
    <property type="term" value="F:mRNA binding"/>
    <property type="evidence" value="ECO:0007669"/>
    <property type="project" value="TreeGrafter"/>
</dbReference>
<evidence type="ECO:0000256" key="1">
    <source>
        <dbReference type="ARBA" id="ARBA00022884"/>
    </source>
</evidence>
<dbReference type="GO" id="GO:0005634">
    <property type="term" value="C:nucleus"/>
    <property type="evidence" value="ECO:0007669"/>
    <property type="project" value="TreeGrafter"/>
</dbReference>
<feature type="compositionally biased region" description="Basic and acidic residues" evidence="3">
    <location>
        <begin position="108"/>
        <end position="120"/>
    </location>
</feature>
<dbReference type="AlphaFoldDB" id="A0A545V6J1"/>